<evidence type="ECO:0000256" key="5">
    <source>
        <dbReference type="ARBA" id="ARBA00022692"/>
    </source>
</evidence>
<accession>A0A9P6YWQ6</accession>
<dbReference type="InterPro" id="IPR018083">
    <property type="entry name" value="Sterol_reductase_CS"/>
</dbReference>
<evidence type="ECO:0000256" key="14">
    <source>
        <dbReference type="ARBA" id="ARBA00023221"/>
    </source>
</evidence>
<evidence type="ECO:0000313" key="22">
    <source>
        <dbReference type="Proteomes" id="UP000740926"/>
    </source>
</evidence>
<keyword evidence="5 20" id="KW-0812">Transmembrane</keyword>
<organism evidence="21 22">
    <name type="scientific">Rhizopus delemar</name>
    <dbReference type="NCBI Taxonomy" id="936053"/>
    <lineage>
        <taxon>Eukaryota</taxon>
        <taxon>Fungi</taxon>
        <taxon>Fungi incertae sedis</taxon>
        <taxon>Mucoromycota</taxon>
        <taxon>Mucoromycotina</taxon>
        <taxon>Mucoromycetes</taxon>
        <taxon>Mucorales</taxon>
        <taxon>Mucorineae</taxon>
        <taxon>Rhizopodaceae</taxon>
        <taxon>Rhizopus</taxon>
    </lineage>
</organism>
<sequence>MTKELNPKTHYYAFGGPLGAFAMIVILPVLELFLASCCDQTGYPSQELFADWRGFLQSRFTISHLMRLFDFGAFFIYCGFVGLLALFYKILPGEDVHGTLMRDKTRLKYRLNGFISYVAILLVALCFLKSAGIWSLEYVYNHFTELTFASIVFSYAVSFFVYINSFNSNKLLALGGNSGNSIYDFMIGRELNPHIGSFDIKFFTELRPGLIGWLFINYCLAAKQFINLGYITKSMVLVQFLQSWYVVDALWYEKALLTTMDITTDGFGFMLAFGCYSWVPFNYTLQARYLVDFPRTISWLEFGIILFVNFLGYYIFRSSNLQKNEFRENPTSKRSKQLEYIETKLGSKLITSGWWGMSRHINYLGDWLMALAWSLPCGFGSIIPYFYPIYFAILLIHRERRDDHKCRTKYGVDWEKYCNIVQYRIIPGIY</sequence>
<reference evidence="21 22" key="1">
    <citation type="journal article" date="2020" name="Microb. Genom.">
        <title>Genetic diversity of clinical and environmental Mucorales isolates obtained from an investigation of mucormycosis cases among solid organ transplant recipients.</title>
        <authorList>
            <person name="Nguyen M.H."/>
            <person name="Kaul D."/>
            <person name="Muto C."/>
            <person name="Cheng S.J."/>
            <person name="Richter R.A."/>
            <person name="Bruno V.M."/>
            <person name="Liu G."/>
            <person name="Beyhan S."/>
            <person name="Sundermann A.J."/>
            <person name="Mounaud S."/>
            <person name="Pasculle A.W."/>
            <person name="Nierman W.C."/>
            <person name="Driscoll E."/>
            <person name="Cumbie R."/>
            <person name="Clancy C.J."/>
            <person name="Dupont C.L."/>
        </authorList>
    </citation>
    <scope>NUCLEOTIDE SEQUENCE [LARGE SCALE GENOMIC DNA]</scope>
    <source>
        <strain evidence="21 22">GL24</strain>
    </source>
</reference>
<feature type="transmembrane region" description="Helical" evidence="20">
    <location>
        <begin position="111"/>
        <end position="134"/>
    </location>
</feature>
<evidence type="ECO:0000256" key="7">
    <source>
        <dbReference type="ARBA" id="ARBA00022955"/>
    </source>
</evidence>
<dbReference type="FunFam" id="1.20.120.1630:FF:000009">
    <property type="entry name" value="C-14 sterol reductase"/>
    <property type="match status" value="1"/>
</dbReference>
<dbReference type="InterPro" id="IPR001171">
    <property type="entry name" value="ERG24_DHCR-like"/>
</dbReference>
<evidence type="ECO:0000256" key="13">
    <source>
        <dbReference type="ARBA" id="ARBA00023166"/>
    </source>
</evidence>
<evidence type="ECO:0000256" key="9">
    <source>
        <dbReference type="ARBA" id="ARBA00023002"/>
    </source>
</evidence>
<evidence type="ECO:0000256" key="1">
    <source>
        <dbReference type="ARBA" id="ARBA00004141"/>
    </source>
</evidence>
<keyword evidence="8 20" id="KW-1133">Transmembrane helix</keyword>
<feature type="transmembrane region" description="Helical" evidence="20">
    <location>
        <begin position="146"/>
        <end position="163"/>
    </location>
</feature>
<keyword evidence="6" id="KW-0521">NADP</keyword>
<keyword evidence="7" id="KW-0752">Steroid biosynthesis</keyword>
<name>A0A9P6YWQ6_9FUNG</name>
<comment type="subcellular location">
    <subcellularLocation>
        <location evidence="1">Membrane</location>
        <topology evidence="1">Multi-pass membrane protein</topology>
    </subcellularLocation>
</comment>
<protein>
    <recommendedName>
        <fullName evidence="17">Delta(14)-sterol reductase ERG24</fullName>
        <ecNumber evidence="3">1.3.1.70</ecNumber>
    </recommendedName>
    <alternativeName>
        <fullName evidence="19">C-14 sterol reductase ERG24</fullName>
    </alternativeName>
    <alternativeName>
        <fullName evidence="18">Sterol C14-reductase ERG24</fullName>
    </alternativeName>
</protein>
<feature type="transmembrane region" description="Helical" evidence="20">
    <location>
        <begin position="267"/>
        <end position="285"/>
    </location>
</feature>
<keyword evidence="11" id="KW-0443">Lipid metabolism</keyword>
<evidence type="ECO:0000256" key="2">
    <source>
        <dbReference type="ARBA" id="ARBA00005402"/>
    </source>
</evidence>
<dbReference type="Pfam" id="PF01222">
    <property type="entry name" value="ERG4_ERG24"/>
    <property type="match status" value="1"/>
</dbReference>
<dbReference type="GO" id="GO:0005789">
    <property type="term" value="C:endoplasmic reticulum membrane"/>
    <property type="evidence" value="ECO:0007669"/>
    <property type="project" value="TreeGrafter"/>
</dbReference>
<dbReference type="Proteomes" id="UP000740926">
    <property type="component" value="Unassembled WGS sequence"/>
</dbReference>
<evidence type="ECO:0000256" key="4">
    <source>
        <dbReference type="ARBA" id="ARBA00022516"/>
    </source>
</evidence>
<dbReference type="Gene3D" id="1.20.120.1630">
    <property type="match status" value="1"/>
</dbReference>
<keyword evidence="14" id="KW-0753">Steroid metabolism</keyword>
<comment type="similarity">
    <text evidence="2">Belongs to the ERG4/ERG24 family.</text>
</comment>
<comment type="catalytic activity">
    <reaction evidence="15">
        <text>4,4-dimethyl-5alpha-cholesta-8,24-dien-3beta-ol + NADP(+) = 4,4-dimethyl-5alpha-cholesta-8,14,24-trien-3beta-ol + NADPH + H(+)</text>
        <dbReference type="Rhea" id="RHEA:18561"/>
        <dbReference type="ChEBI" id="CHEBI:15378"/>
        <dbReference type="ChEBI" id="CHEBI:17813"/>
        <dbReference type="ChEBI" id="CHEBI:18364"/>
        <dbReference type="ChEBI" id="CHEBI:57783"/>
        <dbReference type="ChEBI" id="CHEBI:58349"/>
        <dbReference type="EC" id="1.3.1.70"/>
    </reaction>
    <physiologicalReaction direction="right-to-left" evidence="15">
        <dbReference type="Rhea" id="RHEA:18563"/>
    </physiologicalReaction>
</comment>
<keyword evidence="13" id="KW-1207">Sterol metabolism</keyword>
<dbReference type="PANTHER" id="PTHR21257:SF52">
    <property type="entry name" value="DELTA(14)-STEROL REDUCTASE TM7SF2"/>
    <property type="match status" value="1"/>
</dbReference>
<comment type="caution">
    <text evidence="21">The sequence shown here is derived from an EMBL/GenBank/DDBJ whole genome shotgun (WGS) entry which is preliminary data.</text>
</comment>
<dbReference type="PANTHER" id="PTHR21257">
    <property type="entry name" value="DELTA(14)-STEROL REDUCTASE"/>
    <property type="match status" value="1"/>
</dbReference>
<feature type="transmembrane region" description="Helical" evidence="20">
    <location>
        <begin position="225"/>
        <end position="247"/>
    </location>
</feature>
<dbReference type="GO" id="GO:0050613">
    <property type="term" value="F:Delta14-sterol reductase activity"/>
    <property type="evidence" value="ECO:0007669"/>
    <property type="project" value="UniProtKB-EC"/>
</dbReference>
<evidence type="ECO:0000256" key="3">
    <source>
        <dbReference type="ARBA" id="ARBA00012413"/>
    </source>
</evidence>
<evidence type="ECO:0000256" key="16">
    <source>
        <dbReference type="ARBA" id="ARBA00060638"/>
    </source>
</evidence>
<evidence type="ECO:0000256" key="8">
    <source>
        <dbReference type="ARBA" id="ARBA00022989"/>
    </source>
</evidence>
<evidence type="ECO:0000256" key="20">
    <source>
        <dbReference type="SAM" id="Phobius"/>
    </source>
</evidence>
<comment type="pathway">
    <text evidence="16">Steroid biosynthesis; zymosterol biosynthesis; zymosterol from lanosterol: step 2/6.</text>
</comment>
<feature type="transmembrane region" description="Helical" evidence="20">
    <location>
        <begin position="12"/>
        <end position="35"/>
    </location>
</feature>
<evidence type="ECO:0000256" key="15">
    <source>
        <dbReference type="ARBA" id="ARBA00052254"/>
    </source>
</evidence>
<dbReference type="EMBL" id="JAANIU010001898">
    <property type="protein sequence ID" value="KAG1565990.1"/>
    <property type="molecule type" value="Genomic_DNA"/>
</dbReference>
<feature type="transmembrane region" description="Helical" evidence="20">
    <location>
        <begin position="297"/>
        <end position="316"/>
    </location>
</feature>
<keyword evidence="9" id="KW-0560">Oxidoreductase</keyword>
<keyword evidence="10" id="KW-0756">Sterol biosynthesis</keyword>
<dbReference type="GO" id="GO:1902652">
    <property type="term" value="P:secondary alcohol metabolic process"/>
    <property type="evidence" value="ECO:0007669"/>
    <property type="project" value="UniProtKB-ARBA"/>
</dbReference>
<gene>
    <name evidence="21" type="ORF">G6F50_009551</name>
</gene>
<evidence type="ECO:0000256" key="12">
    <source>
        <dbReference type="ARBA" id="ARBA00023136"/>
    </source>
</evidence>
<dbReference type="AlphaFoldDB" id="A0A9P6YWQ6"/>
<evidence type="ECO:0000256" key="10">
    <source>
        <dbReference type="ARBA" id="ARBA00023011"/>
    </source>
</evidence>
<evidence type="ECO:0000256" key="18">
    <source>
        <dbReference type="ARBA" id="ARBA00077841"/>
    </source>
</evidence>
<dbReference type="GO" id="GO:0046165">
    <property type="term" value="P:alcohol biosynthetic process"/>
    <property type="evidence" value="ECO:0007669"/>
    <property type="project" value="UniProtKB-ARBA"/>
</dbReference>
<dbReference type="GO" id="GO:0016129">
    <property type="term" value="P:phytosteroid biosynthetic process"/>
    <property type="evidence" value="ECO:0007669"/>
    <property type="project" value="UniProtKB-ARBA"/>
</dbReference>
<feature type="transmembrane region" description="Helical" evidence="20">
    <location>
        <begin position="367"/>
        <end position="396"/>
    </location>
</feature>
<evidence type="ECO:0000256" key="6">
    <source>
        <dbReference type="ARBA" id="ARBA00022857"/>
    </source>
</evidence>
<keyword evidence="22" id="KW-1185">Reference proteome</keyword>
<dbReference type="GO" id="GO:0016126">
    <property type="term" value="P:sterol biosynthetic process"/>
    <property type="evidence" value="ECO:0007669"/>
    <property type="project" value="UniProtKB-KW"/>
</dbReference>
<keyword evidence="4" id="KW-0444">Lipid biosynthesis</keyword>
<evidence type="ECO:0000313" key="21">
    <source>
        <dbReference type="EMBL" id="KAG1565990.1"/>
    </source>
</evidence>
<evidence type="ECO:0000256" key="17">
    <source>
        <dbReference type="ARBA" id="ARBA00074394"/>
    </source>
</evidence>
<evidence type="ECO:0000256" key="19">
    <source>
        <dbReference type="ARBA" id="ARBA00083315"/>
    </source>
</evidence>
<evidence type="ECO:0000256" key="11">
    <source>
        <dbReference type="ARBA" id="ARBA00023098"/>
    </source>
</evidence>
<dbReference type="EC" id="1.3.1.70" evidence="3"/>
<proteinExistence type="inferred from homology"/>
<dbReference type="PROSITE" id="PS01018">
    <property type="entry name" value="STEROL_REDUCT_2"/>
    <property type="match status" value="1"/>
</dbReference>
<feature type="transmembrane region" description="Helical" evidence="20">
    <location>
        <begin position="71"/>
        <end position="91"/>
    </location>
</feature>
<keyword evidence="12 20" id="KW-0472">Membrane</keyword>